<feature type="compositionally biased region" description="Basic and acidic residues" evidence="1">
    <location>
        <begin position="458"/>
        <end position="467"/>
    </location>
</feature>
<feature type="compositionally biased region" description="Polar residues" evidence="1">
    <location>
        <begin position="158"/>
        <end position="169"/>
    </location>
</feature>
<evidence type="ECO:0000313" key="2">
    <source>
        <dbReference type="EMBL" id="CAH3013694.1"/>
    </source>
</evidence>
<feature type="region of interest" description="Disordered" evidence="1">
    <location>
        <begin position="77"/>
        <end position="109"/>
    </location>
</feature>
<feature type="compositionally biased region" description="Basic residues" evidence="1">
    <location>
        <begin position="649"/>
        <end position="658"/>
    </location>
</feature>
<name>A0ABN8L9B2_9CNID</name>
<keyword evidence="3" id="KW-1185">Reference proteome</keyword>
<feature type="compositionally biased region" description="Polar residues" evidence="1">
    <location>
        <begin position="187"/>
        <end position="198"/>
    </location>
</feature>
<protein>
    <submittedName>
        <fullName evidence="2">Uncharacterized protein</fullName>
    </submittedName>
</protein>
<sequence length="898" mass="98973">MEVKSDGVDEEMKDDVDSVLSLLDRIKQEKEKALLQTTRSRPVQENGRIIPDSKENDVIDELLKKQTSLVMNLKSVVKSKESGAMSGSSGGETAQSDAGDNSKKRKQNAFLVEVQERAEVISKSARKAPEAVVSSMGQNIEGDPDTEQFLKKIRAAPSVSSEKQQTGVTETREQRSKSASEVDLSVVVSTSSQLNLEPQKSKIPLGRSGSLKGRRKPTAAARRKSLKSGVTDDWDDTNAISEEDDSMDEDETGVGLSGGNFIIKDPPQMGAGGEVKPRTKPKPKVKSQTVAGIALPGLAQALSKKNLHKDDVRPQVSAAEIVRAAAENKKNQVLKEERVEKEPEKPAWLVEAEARRKLHEQRRHNRAKQHQEMDNDKTAESTLLNGVVLSPVTQRSERFTNKTENNGTNLLHNVMVRPVGKRDPAPTRSEDDSDFSRNALNVHLRSVPKQGISATDSDNDKENDSIKPHNVHLRPIPKPEPAVNNDSTEDMRGRFQPVRLKPIFYPTAPTTQRSQKVADSEVAPSLKSAETLSAGPAVETSEVVPMAVRTSSEVTASSTSPIKPVTQSFSQTVTSSRVHVNDYASVHAAVEEAKSSPEYHVVRALSAITSEKRTMKRSEPKVVEASSRPRGGSIVTVSSNYVNAPQKVAPKKKPKPANRSKTVTVTASEVPDPLTARRKSAELVHAKVEGMGTWATSTAVSVGDPVSHNVKSHGDLWRARHGSDLRDRADTFDSAYRPSYTGEVLPKWKIDLIQRKKNVTTRPDRPQPTYSFNSVLVPSSKDPLRLSAFLAGLFINGVQMSNKENEPKTSPEIPQWKKEIVERRKRRETSPIRVPDKIDRSPQTPEWKQRLSNNRRTQPIVIPRGPSEDSGDQVPSFMKEFEKKKRTFPRGGSNASYV</sequence>
<organism evidence="2 3">
    <name type="scientific">Porites evermanni</name>
    <dbReference type="NCBI Taxonomy" id="104178"/>
    <lineage>
        <taxon>Eukaryota</taxon>
        <taxon>Metazoa</taxon>
        <taxon>Cnidaria</taxon>
        <taxon>Anthozoa</taxon>
        <taxon>Hexacorallia</taxon>
        <taxon>Scleractinia</taxon>
        <taxon>Fungiina</taxon>
        <taxon>Poritidae</taxon>
        <taxon>Porites</taxon>
    </lineage>
</organism>
<evidence type="ECO:0000313" key="3">
    <source>
        <dbReference type="Proteomes" id="UP001159427"/>
    </source>
</evidence>
<dbReference type="Proteomes" id="UP001159427">
    <property type="component" value="Unassembled WGS sequence"/>
</dbReference>
<feature type="region of interest" description="Disordered" evidence="1">
    <location>
        <begin position="821"/>
        <end position="898"/>
    </location>
</feature>
<reference evidence="2 3" key="1">
    <citation type="submission" date="2022-05" db="EMBL/GenBank/DDBJ databases">
        <authorList>
            <consortium name="Genoscope - CEA"/>
            <person name="William W."/>
        </authorList>
    </citation>
    <scope>NUCLEOTIDE SEQUENCE [LARGE SCALE GENOMIC DNA]</scope>
</reference>
<feature type="compositionally biased region" description="Polar residues" evidence="1">
    <location>
        <begin position="841"/>
        <end position="857"/>
    </location>
</feature>
<feature type="compositionally biased region" description="Basic and acidic residues" evidence="1">
    <location>
        <begin position="821"/>
        <end position="840"/>
    </location>
</feature>
<evidence type="ECO:0000256" key="1">
    <source>
        <dbReference type="SAM" id="MobiDB-lite"/>
    </source>
</evidence>
<accession>A0ABN8L9B2</accession>
<feature type="region of interest" description="Disordered" evidence="1">
    <location>
        <begin position="612"/>
        <end position="635"/>
    </location>
</feature>
<feature type="compositionally biased region" description="Basic and acidic residues" evidence="1">
    <location>
        <begin position="170"/>
        <end position="180"/>
    </location>
</feature>
<feature type="region of interest" description="Disordered" evidence="1">
    <location>
        <begin position="122"/>
        <end position="290"/>
    </location>
</feature>
<dbReference type="EMBL" id="CALNXI010000002">
    <property type="protein sequence ID" value="CAH3013694.1"/>
    <property type="molecule type" value="Genomic_DNA"/>
</dbReference>
<comment type="caution">
    <text evidence="2">The sequence shown here is derived from an EMBL/GenBank/DDBJ whole genome shotgun (WGS) entry which is preliminary data.</text>
</comment>
<feature type="compositionally biased region" description="Acidic residues" evidence="1">
    <location>
        <begin position="232"/>
        <end position="252"/>
    </location>
</feature>
<feature type="compositionally biased region" description="Basic residues" evidence="1">
    <location>
        <begin position="212"/>
        <end position="226"/>
    </location>
</feature>
<feature type="compositionally biased region" description="Basic and acidic residues" evidence="1">
    <location>
        <begin position="612"/>
        <end position="622"/>
    </location>
</feature>
<gene>
    <name evidence="2" type="ORF">PEVE_00013455</name>
</gene>
<proteinExistence type="predicted"/>
<feature type="region of interest" description="Disordered" evidence="1">
    <location>
        <begin position="646"/>
        <end position="665"/>
    </location>
</feature>
<feature type="region of interest" description="Disordered" evidence="1">
    <location>
        <begin position="448"/>
        <end position="490"/>
    </location>
</feature>